<reference evidence="3 4" key="1">
    <citation type="submission" date="2015-03" db="EMBL/GenBank/DDBJ databases">
        <title>Draft genome sequence of Luteibacter yeojuensis strain SU11.</title>
        <authorList>
            <person name="Sulaiman J."/>
            <person name="Priya K."/>
            <person name="Chan K.-G."/>
        </authorList>
    </citation>
    <scope>NUCLEOTIDE SEQUENCE [LARGE SCALE GENOMIC DNA]</scope>
    <source>
        <strain evidence="3 4">SU11</strain>
    </source>
</reference>
<dbReference type="InterPro" id="IPR001296">
    <property type="entry name" value="Glyco_trans_1"/>
</dbReference>
<dbReference type="PANTHER" id="PTHR46401">
    <property type="entry name" value="GLYCOSYLTRANSFERASE WBBK-RELATED"/>
    <property type="match status" value="1"/>
</dbReference>
<dbReference type="PATRIC" id="fig|345309.4.peg.2019"/>
<dbReference type="Pfam" id="PF00534">
    <property type="entry name" value="Glycos_transf_1"/>
    <property type="match status" value="3"/>
</dbReference>
<dbReference type="GO" id="GO:0016757">
    <property type="term" value="F:glycosyltransferase activity"/>
    <property type="evidence" value="ECO:0007669"/>
    <property type="project" value="InterPro"/>
</dbReference>
<dbReference type="EMBL" id="JZRB01000028">
    <property type="protein sequence ID" value="KJV31650.1"/>
    <property type="molecule type" value="Genomic_DNA"/>
</dbReference>
<proteinExistence type="predicted"/>
<feature type="domain" description="Glycosyl transferase family 1" evidence="2">
    <location>
        <begin position="227"/>
        <end position="379"/>
    </location>
</feature>
<accession>A0A0F3KK79</accession>
<dbReference type="Proteomes" id="UP000033651">
    <property type="component" value="Unassembled WGS sequence"/>
</dbReference>
<dbReference type="RefSeq" id="WP_045830094.1">
    <property type="nucleotide sequence ID" value="NZ_JZRB01000028.1"/>
</dbReference>
<evidence type="ECO:0000313" key="4">
    <source>
        <dbReference type="Proteomes" id="UP000033651"/>
    </source>
</evidence>
<dbReference type="SUPFAM" id="SSF53756">
    <property type="entry name" value="UDP-Glycosyltransferase/glycogen phosphorylase"/>
    <property type="match status" value="3"/>
</dbReference>
<comment type="caution">
    <text evidence="3">The sequence shown here is derived from an EMBL/GenBank/DDBJ whole genome shotgun (WGS) entry which is preliminary data.</text>
</comment>
<keyword evidence="1" id="KW-0808">Transferase</keyword>
<feature type="domain" description="Glycosyl transferase family 1" evidence="2">
    <location>
        <begin position="621"/>
        <end position="791"/>
    </location>
</feature>
<dbReference type="PANTHER" id="PTHR46401:SF2">
    <property type="entry name" value="GLYCOSYLTRANSFERASE WBBK-RELATED"/>
    <property type="match status" value="1"/>
</dbReference>
<dbReference type="AlphaFoldDB" id="A0A0F3KK79"/>
<name>A0A0F3KK79_9GAMM</name>
<dbReference type="GO" id="GO:0009103">
    <property type="term" value="P:lipopolysaccharide biosynthetic process"/>
    <property type="evidence" value="ECO:0007669"/>
    <property type="project" value="TreeGrafter"/>
</dbReference>
<protein>
    <recommendedName>
        <fullName evidence="2">Glycosyl transferase family 1 domain-containing protein</fullName>
    </recommendedName>
</protein>
<gene>
    <name evidence="3" type="ORF">VI08_13365</name>
</gene>
<feature type="domain" description="Glycosyl transferase family 1" evidence="2">
    <location>
        <begin position="1066"/>
        <end position="1209"/>
    </location>
</feature>
<evidence type="ECO:0000256" key="1">
    <source>
        <dbReference type="ARBA" id="ARBA00022679"/>
    </source>
</evidence>
<evidence type="ECO:0000313" key="3">
    <source>
        <dbReference type="EMBL" id="KJV31650.1"/>
    </source>
</evidence>
<evidence type="ECO:0000259" key="2">
    <source>
        <dbReference type="Pfam" id="PF00534"/>
    </source>
</evidence>
<dbReference type="CDD" id="cd03809">
    <property type="entry name" value="GT4_MtfB-like"/>
    <property type="match status" value="2"/>
</dbReference>
<keyword evidence="4" id="KW-1185">Reference proteome</keyword>
<dbReference type="OrthoDB" id="9801609at2"/>
<organism evidence="3 4">
    <name type="scientific">Luteibacter yeojuensis</name>
    <dbReference type="NCBI Taxonomy" id="345309"/>
    <lineage>
        <taxon>Bacteria</taxon>
        <taxon>Pseudomonadati</taxon>
        <taxon>Pseudomonadota</taxon>
        <taxon>Gammaproteobacteria</taxon>
        <taxon>Lysobacterales</taxon>
        <taxon>Rhodanobacteraceae</taxon>
        <taxon>Luteibacter</taxon>
    </lineage>
</organism>
<sequence length="1252" mass="137050">MRILIDLQACQNDNRFRGIGRYSLALAKALCRRDDGHEYWLAFSAALPETGAALMDEFSAIVPRERMVSWHMPAPVRANDPANAWRADTGSVLREAVLASVKADVLLVCSMFDGFIDDTVTSTSLIDNGITRTVAVVYDLIPLIYESRYLKDDVVRRWYYRKLAALTSADGWLGISKHARQEAIDSAGIDPLRSYNISAAADERFRPRLYDEYARQRLLKPYGIVRPFVMYTGGLDERKNVHSLALAFARLPHEVRRAHQLVFVGKASKGELEWLAEAASVAGLEEGEVVVTGYIEDNDLVDFYNHASVFVFPSWHEGFGLPPLEAMACGTAAIGSRTTSIPEVIGRDDAMFDPRDIGEMSGLIHRVLVDDDFRQDLERWGIERAGGFSWDTTAARAVEAMESVAKQGASAARSASGAAPWRRKPRMAMVTPLPPGRSGIADYAAQLIPALARYYEIDVITPQDDVQATWIAANCGIRNVGWFEAHAHEYDRIVYQFGNSTFHTHMFDLLPRFPGVVVLHDFFLSSIAAYLEISGERPGWWTRALYQSHGYPALMVRDSAATPQDAMDAFPCNLDVLQAARGLIVHSRTAIGMASQWYGKDDADHWDNIPLLRAPPNEDSRRIAREKLGLLDDDLLVCSFGILAYTKLNERLMEAWNASDLAGNAHCKLVFVGDSPNVAYTALLERLMEGGTGIMITGHVDAADYATYLAAADIGVQLRSHSRGETSAAVLDCMVNGIATIVNAHGSMAEFSSDEAFVLDDKFALGDLVRALEMLASDAGLRSQIGSRARTVLTTGHAPKAVAARYHDAIERFHHAGRSGAQRSLLESLAGIDRPGGVDARDIGALASALARNHPPAFRKRTLLVDVSVTANDDLKTGIERVVRSVALELLKGAAGDWRVEPVRASGGGYVYAHAYTCDLLGLPPTGIPDLPIDIAAGDIFLGLDLAQMALPQTVVELERFRLAGVACHFVVYDMLPLLHPTFFPDWLEPIFKKWLETAVRVADGLWCISDAVAGEVVSMLDQLQPTRGRPLPVGSFPLGSDIASSAPSEGIPADDAARLALLPSAPLFLMVGTVEPRKGHIQVLDAFEALWRHGVDAQLVVVGKQGWMTEAFVERTKALADQGEQRIHWFGRASDELLAALYARADVLVAASFGEGYGLPLIEAAEHGLPVIARDIPVFREVGGESAYYFSAEDGEELSRALREWLSLHAQGSAPDSSRVAGKTWKASASQLVRNVLRMRSSRTWHPATKH</sequence>
<dbReference type="Gene3D" id="3.40.50.2000">
    <property type="entry name" value="Glycogen Phosphorylase B"/>
    <property type="match status" value="4"/>
</dbReference>